<evidence type="ECO:0000313" key="4">
    <source>
        <dbReference type="Proteomes" id="UP001139054"/>
    </source>
</evidence>
<dbReference type="EMBL" id="JAKLUA010000026">
    <property type="protein sequence ID" value="MCG2672853.1"/>
    <property type="molecule type" value="Genomic_DNA"/>
</dbReference>
<sequence length="77" mass="8308">MPKTIENRSSGSARKVLLGCAIAPPDPFVAKSRQPHVQASTHCADIYTGTQIADQVEVSTAAVSHPRRLELNRIARS</sequence>
<accession>A0A9X1RLW1</accession>
<dbReference type="AlphaFoldDB" id="A0A9X1RLW1"/>
<dbReference type="GeneID" id="39481229"/>
<evidence type="ECO:0000313" key="3">
    <source>
        <dbReference type="Proteomes" id="UP001139012"/>
    </source>
</evidence>
<gene>
    <name evidence="2" type="ORF">L6637_38615</name>
    <name evidence="1" type="ORF">L6654_39120</name>
</gene>
<reference evidence="1" key="1">
    <citation type="submission" date="2022-01" db="EMBL/GenBank/DDBJ databases">
        <title>Genome sequnece data of strain Bradyrhizobium sp. nov.</title>
        <authorList>
            <person name="Zhang J."/>
        </authorList>
    </citation>
    <scope>NUCLEOTIDE SEQUENCE</scope>
    <source>
        <strain evidence="2">WYCCWR 12774</strain>
        <strain evidence="1">WYCCWR 13023</strain>
    </source>
</reference>
<dbReference type="RefSeq" id="WP_128929936.1">
    <property type="nucleotide sequence ID" value="NZ_JAKLTY010000045.1"/>
</dbReference>
<dbReference type="Proteomes" id="UP001139054">
    <property type="component" value="Unassembled WGS sequence"/>
</dbReference>
<protein>
    <submittedName>
        <fullName evidence="1">Uncharacterized protein</fullName>
    </submittedName>
</protein>
<organism evidence="1 4">
    <name type="scientific">Bradyrhizobium zhengyangense</name>
    <dbReference type="NCBI Taxonomy" id="2911009"/>
    <lineage>
        <taxon>Bacteria</taxon>
        <taxon>Pseudomonadati</taxon>
        <taxon>Pseudomonadota</taxon>
        <taxon>Alphaproteobacteria</taxon>
        <taxon>Hyphomicrobiales</taxon>
        <taxon>Nitrobacteraceae</taxon>
        <taxon>Bradyrhizobium</taxon>
    </lineage>
</organism>
<comment type="caution">
    <text evidence="1">The sequence shown here is derived from an EMBL/GenBank/DDBJ whole genome shotgun (WGS) entry which is preliminary data.</text>
</comment>
<evidence type="ECO:0000313" key="2">
    <source>
        <dbReference type="EMBL" id="MCG2672853.1"/>
    </source>
</evidence>
<proteinExistence type="predicted"/>
<evidence type="ECO:0000313" key="1">
    <source>
        <dbReference type="EMBL" id="MCG2632620.1"/>
    </source>
</evidence>
<name>A0A9X1RLW1_9BRAD</name>
<dbReference type="EMBL" id="JAKLTY010000045">
    <property type="protein sequence ID" value="MCG2632620.1"/>
    <property type="molecule type" value="Genomic_DNA"/>
</dbReference>
<keyword evidence="3" id="KW-1185">Reference proteome</keyword>
<dbReference type="Proteomes" id="UP001139012">
    <property type="component" value="Unassembled WGS sequence"/>
</dbReference>